<keyword evidence="3" id="KW-1185">Reference proteome</keyword>
<dbReference type="Proteomes" id="UP000095767">
    <property type="component" value="Unassembled WGS sequence"/>
</dbReference>
<organism evidence="2 3">
    <name type="scientific">Dichanthelium oligosanthes</name>
    <dbReference type="NCBI Taxonomy" id="888268"/>
    <lineage>
        <taxon>Eukaryota</taxon>
        <taxon>Viridiplantae</taxon>
        <taxon>Streptophyta</taxon>
        <taxon>Embryophyta</taxon>
        <taxon>Tracheophyta</taxon>
        <taxon>Spermatophyta</taxon>
        <taxon>Magnoliopsida</taxon>
        <taxon>Liliopsida</taxon>
        <taxon>Poales</taxon>
        <taxon>Poaceae</taxon>
        <taxon>PACMAD clade</taxon>
        <taxon>Panicoideae</taxon>
        <taxon>Panicodae</taxon>
        <taxon>Paniceae</taxon>
        <taxon>Dichantheliinae</taxon>
        <taxon>Dichanthelium</taxon>
    </lineage>
</organism>
<dbReference type="PANTHER" id="PTHR31215">
    <property type="entry name" value="OS05G0510400 PROTEIN-RELATED"/>
    <property type="match status" value="1"/>
</dbReference>
<evidence type="ECO:0000313" key="3">
    <source>
        <dbReference type="Proteomes" id="UP000095767"/>
    </source>
</evidence>
<name>A0A1E5V6H3_9POAL</name>
<dbReference type="InterPro" id="IPR036047">
    <property type="entry name" value="F-box-like_dom_sf"/>
</dbReference>
<dbReference type="STRING" id="888268.A0A1E5V6H3"/>
<protein>
    <recommendedName>
        <fullName evidence="1">F-box domain-containing protein</fullName>
    </recommendedName>
</protein>
<dbReference type="EMBL" id="LWDX02049791">
    <property type="protein sequence ID" value="OEL20721.1"/>
    <property type="molecule type" value="Genomic_DNA"/>
</dbReference>
<gene>
    <name evidence="2" type="ORF">BAE44_0018255</name>
</gene>
<dbReference type="AlphaFoldDB" id="A0A1E5V6H3"/>
<evidence type="ECO:0000259" key="1">
    <source>
        <dbReference type="Pfam" id="PF12937"/>
    </source>
</evidence>
<dbReference type="InterPro" id="IPR044809">
    <property type="entry name" value="AUF1-like"/>
</dbReference>
<dbReference type="SUPFAM" id="SSF81383">
    <property type="entry name" value="F-box domain"/>
    <property type="match status" value="1"/>
</dbReference>
<reference evidence="2 3" key="1">
    <citation type="submission" date="2016-09" db="EMBL/GenBank/DDBJ databases">
        <title>The draft genome of Dichanthelium oligosanthes: A C3 panicoid grass species.</title>
        <authorList>
            <person name="Studer A.J."/>
            <person name="Schnable J.C."/>
            <person name="Brutnell T.P."/>
        </authorList>
    </citation>
    <scope>NUCLEOTIDE SEQUENCE [LARGE SCALE GENOMIC DNA]</scope>
    <source>
        <strain evidence="3">cv. Kellogg 1175</strain>
        <tissue evidence="2">Leaf</tissue>
    </source>
</reference>
<dbReference type="Gene3D" id="1.20.1280.50">
    <property type="match status" value="1"/>
</dbReference>
<comment type="caution">
    <text evidence="2">The sequence shown here is derived from an EMBL/GenBank/DDBJ whole genome shotgun (WGS) entry which is preliminary data.</text>
</comment>
<feature type="domain" description="F-box" evidence="1">
    <location>
        <begin position="22"/>
        <end position="50"/>
    </location>
</feature>
<accession>A0A1E5V6H3</accession>
<dbReference type="InterPro" id="IPR001810">
    <property type="entry name" value="F-box_dom"/>
</dbReference>
<proteinExistence type="predicted"/>
<dbReference type="OrthoDB" id="1113608at2759"/>
<sequence>MQSKHRIFAEDLLHFDRVSDSLVLIIFNKLADTRSLGRCSAVSRRFNALVPLVDDACLRIDRVIPAD</sequence>
<evidence type="ECO:0000313" key="2">
    <source>
        <dbReference type="EMBL" id="OEL20721.1"/>
    </source>
</evidence>
<dbReference type="Pfam" id="PF12937">
    <property type="entry name" value="F-box-like"/>
    <property type="match status" value="1"/>
</dbReference>